<gene>
    <name evidence="1" type="ORF">SAMN05216222_2760</name>
</gene>
<accession>A0A1H1WJD4</accession>
<proteinExistence type="predicted"/>
<dbReference type="RefSeq" id="WP_157720160.1">
    <property type="nucleotide sequence ID" value="NZ_LT629762.1"/>
</dbReference>
<reference evidence="1 2" key="1">
    <citation type="submission" date="2016-10" db="EMBL/GenBank/DDBJ databases">
        <authorList>
            <person name="de Groot N.N."/>
        </authorList>
    </citation>
    <scope>NUCLEOTIDE SEQUENCE [LARGE SCALE GENOMIC DNA]</scope>
    <source>
        <strain evidence="1 2">LMG 26867</strain>
    </source>
</reference>
<dbReference type="EMBL" id="LT629762">
    <property type="protein sequence ID" value="SDS97215.1"/>
    <property type="molecule type" value="Genomic_DNA"/>
</dbReference>
<dbReference type="AlphaFoldDB" id="A0A1H1WJD4"/>
<evidence type="ECO:0000313" key="2">
    <source>
        <dbReference type="Proteomes" id="UP000198481"/>
    </source>
</evidence>
<evidence type="ECO:0000313" key="1">
    <source>
        <dbReference type="EMBL" id="SDS97215.1"/>
    </source>
</evidence>
<dbReference type="STRING" id="1148509.SAMN05216222_2760"/>
<name>A0A1H1WJD4_9PSED</name>
<sequence length="131" mass="14508">MNLLSFIASVLAVGCLLLAGCTTQLKYIYQIDLLNTCGVPLQVESQNASNWLPLMKPRVLAPGNQFAVASYLSYDEEGDIQVDDNFSLTVKGSEQTRLFSAHDIRNALLGIKRERDGGRRIWTLKDGVFCP</sequence>
<organism evidence="1 2">
    <name type="scientific">Pseudomonas prosekii</name>
    <dbReference type="NCBI Taxonomy" id="1148509"/>
    <lineage>
        <taxon>Bacteria</taxon>
        <taxon>Pseudomonadati</taxon>
        <taxon>Pseudomonadota</taxon>
        <taxon>Gammaproteobacteria</taxon>
        <taxon>Pseudomonadales</taxon>
        <taxon>Pseudomonadaceae</taxon>
        <taxon>Pseudomonas</taxon>
    </lineage>
</organism>
<protein>
    <submittedName>
        <fullName evidence="1">Uncharacterized protein</fullName>
    </submittedName>
</protein>
<dbReference type="Proteomes" id="UP000198481">
    <property type="component" value="Chromosome I"/>
</dbReference>